<accession>A0A8X6RWR2</accession>
<reference evidence="1" key="1">
    <citation type="submission" date="2020-08" db="EMBL/GenBank/DDBJ databases">
        <title>Multicomponent nature underlies the extraordinary mechanical properties of spider dragline silk.</title>
        <authorList>
            <person name="Kono N."/>
            <person name="Nakamura H."/>
            <person name="Mori M."/>
            <person name="Yoshida Y."/>
            <person name="Ohtoshi R."/>
            <person name="Malay A.D."/>
            <person name="Moran D.A.P."/>
            <person name="Tomita M."/>
            <person name="Numata K."/>
            <person name="Arakawa K."/>
        </authorList>
    </citation>
    <scope>NUCLEOTIDE SEQUENCE</scope>
</reference>
<gene>
    <name evidence="1" type="ORF">TNCV_2055341</name>
</gene>
<dbReference type="AlphaFoldDB" id="A0A8X6RWR2"/>
<name>A0A8X6RWR2_TRICX</name>
<sequence length="255" mass="28901">MGSAMVRDVTERSVTAMRTFACPRVKWCTEVDAIDHVGSSYPPAFNGSISALQLDRCITESSSPLKFEDIVPKNYDKLVPPSPDGDPKNWQDFWNSFESSIDKKDSLSQGEKFAYLKSLLIGQAANVASGFELTSDNYVNCVKSLKERFGKRDVIINSFMNKILNLESVKYSSNVRGLRKLYDQLDVSVRNLDSMNATSGSYGHLIKPVLLKLIPNDLVLEFHRQKKDGREIDVSELIRFLRKEIVSRNFPFNFK</sequence>
<evidence type="ECO:0000313" key="1">
    <source>
        <dbReference type="EMBL" id="GFX96417.1"/>
    </source>
</evidence>
<dbReference type="PANTHER" id="PTHR22954">
    <property type="entry name" value="RETROVIRAL PROTEASE-RELATED"/>
    <property type="match status" value="1"/>
</dbReference>
<dbReference type="Pfam" id="PF03564">
    <property type="entry name" value="DUF1759"/>
    <property type="match status" value="1"/>
</dbReference>
<proteinExistence type="predicted"/>
<dbReference type="InterPro" id="IPR005312">
    <property type="entry name" value="DUF1759"/>
</dbReference>
<dbReference type="Proteomes" id="UP000887159">
    <property type="component" value="Unassembled WGS sequence"/>
</dbReference>
<keyword evidence="2" id="KW-1185">Reference proteome</keyword>
<organism evidence="1 2">
    <name type="scientific">Trichonephila clavipes</name>
    <name type="common">Golden silk orbweaver</name>
    <name type="synonym">Nephila clavipes</name>
    <dbReference type="NCBI Taxonomy" id="2585209"/>
    <lineage>
        <taxon>Eukaryota</taxon>
        <taxon>Metazoa</taxon>
        <taxon>Ecdysozoa</taxon>
        <taxon>Arthropoda</taxon>
        <taxon>Chelicerata</taxon>
        <taxon>Arachnida</taxon>
        <taxon>Araneae</taxon>
        <taxon>Araneomorphae</taxon>
        <taxon>Entelegynae</taxon>
        <taxon>Araneoidea</taxon>
        <taxon>Nephilidae</taxon>
        <taxon>Trichonephila</taxon>
    </lineage>
</organism>
<protein>
    <submittedName>
        <fullName evidence="1">Putative pao retrotransposon peptidase superfamily</fullName>
    </submittedName>
</protein>
<evidence type="ECO:0000313" key="2">
    <source>
        <dbReference type="Proteomes" id="UP000887159"/>
    </source>
</evidence>
<comment type="caution">
    <text evidence="1">The sequence shown here is derived from an EMBL/GenBank/DDBJ whole genome shotgun (WGS) entry which is preliminary data.</text>
</comment>
<dbReference type="EMBL" id="BMAU01021191">
    <property type="protein sequence ID" value="GFX96417.1"/>
    <property type="molecule type" value="Genomic_DNA"/>
</dbReference>
<dbReference type="PANTHER" id="PTHR22954:SF3">
    <property type="entry name" value="PROTEIN CBG08539"/>
    <property type="match status" value="1"/>
</dbReference>